<dbReference type="SUPFAM" id="SSF55804">
    <property type="entry name" value="Phoshotransferase/anion transport protein"/>
    <property type="match status" value="1"/>
</dbReference>
<reference evidence="1" key="1">
    <citation type="submission" date="2014-05" db="EMBL/GenBank/DDBJ databases">
        <authorList>
            <person name="Chronopoulou M."/>
        </authorList>
    </citation>
    <scope>NUCLEOTIDE SEQUENCE</scope>
    <source>
        <tissue evidence="1">Whole organism</tissue>
    </source>
</reference>
<organism evidence="1">
    <name type="scientific">Lepeophtheirus salmonis</name>
    <name type="common">Salmon louse</name>
    <name type="synonym">Caligus salmonis</name>
    <dbReference type="NCBI Taxonomy" id="72036"/>
    <lineage>
        <taxon>Eukaryota</taxon>
        <taxon>Metazoa</taxon>
        <taxon>Ecdysozoa</taxon>
        <taxon>Arthropoda</taxon>
        <taxon>Crustacea</taxon>
        <taxon>Multicrustacea</taxon>
        <taxon>Hexanauplia</taxon>
        <taxon>Copepoda</taxon>
        <taxon>Siphonostomatoida</taxon>
        <taxon>Caligidae</taxon>
        <taxon>Lepeophtheirus</taxon>
    </lineage>
</organism>
<dbReference type="AlphaFoldDB" id="A0A0K2U6G5"/>
<accession>A0A0K2U6G5</accession>
<name>A0A0K2U6G5_LEPSM</name>
<dbReference type="OrthoDB" id="1735926at2759"/>
<proteinExistence type="predicted"/>
<dbReference type="InterPro" id="IPR016152">
    <property type="entry name" value="PTrfase/Anion_transptr"/>
</dbReference>
<feature type="non-terminal residue" evidence="1">
    <location>
        <position position="232"/>
    </location>
</feature>
<feature type="non-terminal residue" evidence="1">
    <location>
        <position position="1"/>
    </location>
</feature>
<sequence>KEITSSPASLNVPRRSLKKNHHIRPGGAQSGSHSRWCNTEGFAGKIWYLHYDNGEEVKLLYTERDTVRFKDFSTEVRCVMDMDCLLDEAIILLDTCETSLRGIINSLLYKLLETLKVPFLFDEALSNIFLPESGSVLSKVIQGMIGFHGEMLESDQSWIITVATVNALPRRALGIVRLKYPENLGPGHEEIKFLLLILCKTKDKETKSAKETGRTFATLLADINFRSQLLKV</sequence>
<dbReference type="Gene3D" id="3.40.930.10">
    <property type="entry name" value="Mannitol-specific EII, Chain A"/>
    <property type="match status" value="1"/>
</dbReference>
<protein>
    <submittedName>
        <fullName evidence="1">Sodium bicarbonate transporterlike protein 11like [Strongylocentrotus purpuratus]</fullName>
    </submittedName>
</protein>
<evidence type="ECO:0000313" key="1">
    <source>
        <dbReference type="EMBL" id="CDW33316.1"/>
    </source>
</evidence>
<dbReference type="EMBL" id="HACA01015955">
    <property type="protein sequence ID" value="CDW33316.1"/>
    <property type="molecule type" value="Transcribed_RNA"/>
</dbReference>